<evidence type="ECO:0000313" key="4">
    <source>
        <dbReference type="Proteomes" id="UP001291623"/>
    </source>
</evidence>
<keyword evidence="4" id="KW-1185">Reference proteome</keyword>
<evidence type="ECO:0000313" key="3">
    <source>
        <dbReference type="EMBL" id="KAK4373219.1"/>
    </source>
</evidence>
<dbReference type="Proteomes" id="UP001291623">
    <property type="component" value="Unassembled WGS sequence"/>
</dbReference>
<feature type="transmembrane region" description="Helical" evidence="1">
    <location>
        <begin position="12"/>
        <end position="31"/>
    </location>
</feature>
<comment type="caution">
    <text evidence="3">The sequence shown here is derived from an EMBL/GenBank/DDBJ whole genome shotgun (WGS) entry which is preliminary data.</text>
</comment>
<dbReference type="Pfam" id="PF00646">
    <property type="entry name" value="F-box"/>
    <property type="match status" value="1"/>
</dbReference>
<dbReference type="AlphaFoldDB" id="A0AAE1SP16"/>
<keyword evidence="1" id="KW-0472">Membrane</keyword>
<organism evidence="3 4">
    <name type="scientific">Anisodus tanguticus</name>
    <dbReference type="NCBI Taxonomy" id="243964"/>
    <lineage>
        <taxon>Eukaryota</taxon>
        <taxon>Viridiplantae</taxon>
        <taxon>Streptophyta</taxon>
        <taxon>Embryophyta</taxon>
        <taxon>Tracheophyta</taxon>
        <taxon>Spermatophyta</taxon>
        <taxon>Magnoliopsida</taxon>
        <taxon>eudicotyledons</taxon>
        <taxon>Gunneridae</taxon>
        <taxon>Pentapetalae</taxon>
        <taxon>asterids</taxon>
        <taxon>lamiids</taxon>
        <taxon>Solanales</taxon>
        <taxon>Solanaceae</taxon>
        <taxon>Solanoideae</taxon>
        <taxon>Hyoscyameae</taxon>
        <taxon>Anisodus</taxon>
    </lineage>
</organism>
<protein>
    <recommendedName>
        <fullName evidence="2">F-box domain-containing protein</fullName>
    </recommendedName>
</protein>
<reference evidence="3" key="1">
    <citation type="submission" date="2023-12" db="EMBL/GenBank/DDBJ databases">
        <title>Genome assembly of Anisodus tanguticus.</title>
        <authorList>
            <person name="Wang Y.-J."/>
        </authorList>
    </citation>
    <scope>NUCLEOTIDE SEQUENCE</scope>
    <source>
        <strain evidence="3">KB-2021</strain>
        <tissue evidence="3">Leaf</tissue>
    </source>
</reference>
<keyword evidence="1" id="KW-1133">Transmembrane helix</keyword>
<dbReference type="EMBL" id="JAVYJV010000004">
    <property type="protein sequence ID" value="KAK4373219.1"/>
    <property type="molecule type" value="Genomic_DNA"/>
</dbReference>
<dbReference type="InterPro" id="IPR025886">
    <property type="entry name" value="PP2-like"/>
</dbReference>
<name>A0AAE1SP16_9SOLA</name>
<dbReference type="PANTHER" id="PTHR32278">
    <property type="entry name" value="F-BOX DOMAIN-CONTAINING PROTEIN"/>
    <property type="match status" value="1"/>
</dbReference>
<gene>
    <name evidence="3" type="ORF">RND71_008603</name>
</gene>
<dbReference type="InterPro" id="IPR036047">
    <property type="entry name" value="F-box-like_dom_sf"/>
</dbReference>
<dbReference type="SUPFAM" id="SSF81383">
    <property type="entry name" value="F-box domain"/>
    <property type="match status" value="1"/>
</dbReference>
<sequence length="305" mass="34837">MSIVNDHKKPNIFLLCIYSLVTSDVISYQQFQIMNHLMKLPEGCILAILSLTTPADVAKSSAVSKGFKSAAESDVVWERFLDDHGDEFIDSTFRLTIRATKKELFLSLCHSHILLDGGKLSFSLDRWSGNKCFMVAAKTLSIEWVDNPRHWEWTARPDSRFPEVAILKFARWLDIRGKIQLKMLSPKTNYAAYLVFKLMNNTYGIKTLNAVVRLMNQESENEAAKRATSVYIPSTSRFFPKDKVRSLNEKCANMRVDGWIEVQLGKFYNKGGDDDDGEIEARSMEIERLHDKSGLIVQGIEFRPQ</sequence>
<evidence type="ECO:0000256" key="1">
    <source>
        <dbReference type="SAM" id="Phobius"/>
    </source>
</evidence>
<dbReference type="PROSITE" id="PS50181">
    <property type="entry name" value="FBOX"/>
    <property type="match status" value="1"/>
</dbReference>
<dbReference type="CDD" id="cd22162">
    <property type="entry name" value="F-box_AtSKIP3-like"/>
    <property type="match status" value="1"/>
</dbReference>
<dbReference type="Gene3D" id="1.20.1280.50">
    <property type="match status" value="1"/>
</dbReference>
<keyword evidence="1" id="KW-0812">Transmembrane</keyword>
<feature type="domain" description="F-box" evidence="2">
    <location>
        <begin position="34"/>
        <end position="80"/>
    </location>
</feature>
<dbReference type="Pfam" id="PF14299">
    <property type="entry name" value="PP2"/>
    <property type="match status" value="1"/>
</dbReference>
<evidence type="ECO:0000259" key="2">
    <source>
        <dbReference type="PROSITE" id="PS50181"/>
    </source>
</evidence>
<dbReference type="InterPro" id="IPR001810">
    <property type="entry name" value="F-box_dom"/>
</dbReference>
<proteinExistence type="predicted"/>
<dbReference type="PANTHER" id="PTHR32278:SF116">
    <property type="entry name" value="F-BOX PROTEIN PP2-B10-LIKE"/>
    <property type="match status" value="1"/>
</dbReference>
<accession>A0AAE1SP16</accession>